<protein>
    <submittedName>
        <fullName evidence="1">Uncharacterized protein</fullName>
    </submittedName>
</protein>
<gene>
    <name evidence="1" type="ORF">O6C86_02785</name>
</gene>
<comment type="caution">
    <text evidence="1">The sequence shown here is derived from an EMBL/GenBank/DDBJ whole genome shotgun (WGS) entry which is preliminary data.</text>
</comment>
<sequence>MRFSLNTPIIRYVLLLGLALALIAEFLSISPANQFQKELLGDEEDIQAF</sequence>
<dbReference type="RefSeq" id="WP_154219826.1">
    <property type="nucleotide sequence ID" value="NZ_BAZA01000051.1"/>
</dbReference>
<reference evidence="1" key="1">
    <citation type="submission" date="2022-12" db="EMBL/GenBank/DDBJ databases">
        <title>Comparative genomics of Legionella pneumophila isolates from the West Bank and Germany support molecular epidemiology of Legionnaires disease.</title>
        <authorList>
            <person name="Zayed A.R."/>
            <person name="Bitar D.M."/>
            <person name="Steinert M."/>
            <person name="Lueck C."/>
            <person name="Brettar I."/>
            <person name="Hoefle M.G."/>
            <person name="Bunk B."/>
        </authorList>
    </citation>
    <scope>NUCLEOTIDE SEQUENCE</scope>
    <source>
        <strain evidence="1">H23</strain>
    </source>
</reference>
<dbReference type="EMBL" id="JAPXIC010000012">
    <property type="protein sequence ID" value="MCZ4718140.1"/>
    <property type="molecule type" value="Genomic_DNA"/>
</dbReference>
<accession>A0AAP3MBG2</accession>
<name>A0AAP3MBG2_LEGPN</name>
<organism evidence="1 2">
    <name type="scientific">Legionella pneumophila</name>
    <dbReference type="NCBI Taxonomy" id="446"/>
    <lineage>
        <taxon>Bacteria</taxon>
        <taxon>Pseudomonadati</taxon>
        <taxon>Pseudomonadota</taxon>
        <taxon>Gammaproteobacteria</taxon>
        <taxon>Legionellales</taxon>
        <taxon>Legionellaceae</taxon>
        <taxon>Legionella</taxon>
    </lineage>
</organism>
<dbReference type="AlphaFoldDB" id="A0AAP3MBG2"/>
<evidence type="ECO:0000313" key="2">
    <source>
        <dbReference type="Proteomes" id="UP001071279"/>
    </source>
</evidence>
<evidence type="ECO:0000313" key="1">
    <source>
        <dbReference type="EMBL" id="MCZ4718140.1"/>
    </source>
</evidence>
<proteinExistence type="predicted"/>
<dbReference type="Proteomes" id="UP001071279">
    <property type="component" value="Unassembled WGS sequence"/>
</dbReference>